<dbReference type="GO" id="GO:0045333">
    <property type="term" value="P:cellular respiration"/>
    <property type="evidence" value="ECO:0007669"/>
    <property type="project" value="Ensembl"/>
</dbReference>
<keyword evidence="3" id="KW-0813">Transport</keyword>
<keyword evidence="6" id="KW-1133">Transmembrane helix</keyword>
<dbReference type="STRING" id="37003.ENSKMAP00000023889"/>
<evidence type="ECO:0000313" key="10">
    <source>
        <dbReference type="Proteomes" id="UP000264800"/>
    </source>
</evidence>
<accession>A0A3Q3BGI8</accession>
<evidence type="ECO:0000256" key="5">
    <source>
        <dbReference type="ARBA" id="ARBA00022970"/>
    </source>
</evidence>
<keyword evidence="8" id="KW-0472">Membrane</keyword>
<dbReference type="AlphaFoldDB" id="A0A3Q3BGI8"/>
<evidence type="ECO:0000256" key="6">
    <source>
        <dbReference type="ARBA" id="ARBA00022989"/>
    </source>
</evidence>
<proteinExistence type="inferred from homology"/>
<dbReference type="OMA" id="NVRFWIA"/>
<dbReference type="Proteomes" id="UP000264800">
    <property type="component" value="Unplaced"/>
</dbReference>
<keyword evidence="7" id="KW-0496">Mitochondrion</keyword>
<evidence type="ECO:0000256" key="1">
    <source>
        <dbReference type="ARBA" id="ARBA00004225"/>
    </source>
</evidence>
<reference evidence="9" key="1">
    <citation type="submission" date="2025-08" db="UniProtKB">
        <authorList>
            <consortium name="Ensembl"/>
        </authorList>
    </citation>
    <scope>IDENTIFICATION</scope>
</reference>
<protein>
    <submittedName>
        <fullName evidence="9">Sideroflexin 4</fullName>
    </submittedName>
</protein>
<dbReference type="InterPro" id="IPR004686">
    <property type="entry name" value="Mtc"/>
</dbReference>
<reference evidence="9" key="2">
    <citation type="submission" date="2025-09" db="UniProtKB">
        <authorList>
            <consortium name="Ensembl"/>
        </authorList>
    </citation>
    <scope>IDENTIFICATION</scope>
</reference>
<dbReference type="GeneTree" id="ENSGT01030000234641"/>
<keyword evidence="5" id="KW-0029">Amino-acid transport</keyword>
<dbReference type="PANTHER" id="PTHR11153:SF3">
    <property type="entry name" value="SIDEROFLEXIN-4"/>
    <property type="match status" value="1"/>
</dbReference>
<name>A0A3Q3BGI8_KRYMA</name>
<evidence type="ECO:0000256" key="4">
    <source>
        <dbReference type="ARBA" id="ARBA00022692"/>
    </source>
</evidence>
<dbReference type="GO" id="GO:0005743">
    <property type="term" value="C:mitochondrial inner membrane"/>
    <property type="evidence" value="ECO:0007669"/>
    <property type="project" value="TreeGrafter"/>
</dbReference>
<dbReference type="GO" id="GO:0015075">
    <property type="term" value="F:monoatomic ion transmembrane transporter activity"/>
    <property type="evidence" value="ECO:0007669"/>
    <property type="project" value="InterPro"/>
</dbReference>
<evidence type="ECO:0000256" key="3">
    <source>
        <dbReference type="ARBA" id="ARBA00022448"/>
    </source>
</evidence>
<dbReference type="Pfam" id="PF03820">
    <property type="entry name" value="SFXNs"/>
    <property type="match status" value="1"/>
</dbReference>
<evidence type="ECO:0000256" key="2">
    <source>
        <dbReference type="ARBA" id="ARBA00005974"/>
    </source>
</evidence>
<comment type="similarity">
    <text evidence="2">Belongs to the sideroflexin family.</text>
</comment>
<sequence length="225" mass="24129">MDPNLLLWKPRGQSFVHRFQTWLSLLDPSLLLSSDAEILKAREALPAAGQQLDEKVPPAEILSLSSVHADSGAVLPFVFRPPAYFPVLGPLVVGGFLPHPTVGSTLVFQSMLQIYSASFSFANRNSSAEQKASLKQLLLIAGSAFNTAVGGALPHIFIIRLGVSSPTLQTFCRSFLPVPLQAALAALNVFIVRSEETETGIRVFDSEGNPVGFSKAAAEKVQKSS</sequence>
<keyword evidence="4" id="KW-0812">Transmembrane</keyword>
<evidence type="ECO:0000313" key="9">
    <source>
        <dbReference type="Ensembl" id="ENSKMAP00000023889.1"/>
    </source>
</evidence>
<dbReference type="GO" id="GO:0006865">
    <property type="term" value="P:amino acid transport"/>
    <property type="evidence" value="ECO:0007669"/>
    <property type="project" value="UniProtKB-KW"/>
</dbReference>
<comment type="subcellular location">
    <subcellularLocation>
        <location evidence="1">Mitochondrion membrane</location>
        <topology evidence="1">Multi-pass membrane protein</topology>
    </subcellularLocation>
</comment>
<dbReference type="GO" id="GO:1990542">
    <property type="term" value="P:mitochondrial transmembrane transport"/>
    <property type="evidence" value="ECO:0007669"/>
    <property type="project" value="TreeGrafter"/>
</dbReference>
<organism evidence="9 10">
    <name type="scientific">Kryptolebias marmoratus</name>
    <name type="common">Mangrove killifish</name>
    <name type="synonym">Rivulus marmoratus</name>
    <dbReference type="NCBI Taxonomy" id="37003"/>
    <lineage>
        <taxon>Eukaryota</taxon>
        <taxon>Metazoa</taxon>
        <taxon>Chordata</taxon>
        <taxon>Craniata</taxon>
        <taxon>Vertebrata</taxon>
        <taxon>Euteleostomi</taxon>
        <taxon>Actinopterygii</taxon>
        <taxon>Neopterygii</taxon>
        <taxon>Teleostei</taxon>
        <taxon>Neoteleostei</taxon>
        <taxon>Acanthomorphata</taxon>
        <taxon>Ovalentaria</taxon>
        <taxon>Atherinomorphae</taxon>
        <taxon>Cyprinodontiformes</taxon>
        <taxon>Rivulidae</taxon>
        <taxon>Kryptolebias</taxon>
    </lineage>
</organism>
<evidence type="ECO:0000256" key="7">
    <source>
        <dbReference type="ARBA" id="ARBA00023128"/>
    </source>
</evidence>
<evidence type="ECO:0000256" key="8">
    <source>
        <dbReference type="ARBA" id="ARBA00023136"/>
    </source>
</evidence>
<keyword evidence="10" id="KW-1185">Reference proteome</keyword>
<dbReference type="Ensembl" id="ENSKMAT00000024191.1">
    <property type="protein sequence ID" value="ENSKMAP00000023889.1"/>
    <property type="gene ID" value="ENSKMAG00000017716.1"/>
</dbReference>
<dbReference type="GO" id="GO:0030218">
    <property type="term" value="P:erythrocyte differentiation"/>
    <property type="evidence" value="ECO:0007669"/>
    <property type="project" value="Ensembl"/>
</dbReference>
<dbReference type="PANTHER" id="PTHR11153">
    <property type="entry name" value="SIDEROFLEXIN"/>
    <property type="match status" value="1"/>
</dbReference>